<dbReference type="InterPro" id="IPR013106">
    <property type="entry name" value="Ig_V-set"/>
</dbReference>
<accession>A0AA88Y492</accession>
<gene>
    <name evidence="7" type="ORF">FSP39_010535</name>
</gene>
<reference evidence="7" key="1">
    <citation type="submission" date="2019-08" db="EMBL/GenBank/DDBJ databases">
        <title>The improved chromosome-level genome for the pearl oyster Pinctada fucata martensii using PacBio sequencing and Hi-C.</title>
        <authorList>
            <person name="Zheng Z."/>
        </authorList>
    </citation>
    <scope>NUCLEOTIDE SEQUENCE</scope>
    <source>
        <strain evidence="7">ZZ-2019</strain>
        <tissue evidence="7">Adductor muscle</tissue>
    </source>
</reference>
<dbReference type="InterPro" id="IPR036179">
    <property type="entry name" value="Ig-like_dom_sf"/>
</dbReference>
<feature type="domain" description="Ig-like" evidence="6">
    <location>
        <begin position="412"/>
        <end position="504"/>
    </location>
</feature>
<dbReference type="Pfam" id="PF07679">
    <property type="entry name" value="I-set"/>
    <property type="match status" value="1"/>
</dbReference>
<dbReference type="FunFam" id="2.60.40.10:FF:000032">
    <property type="entry name" value="palladin isoform X1"/>
    <property type="match status" value="1"/>
</dbReference>
<keyword evidence="4" id="KW-0393">Immunoglobulin domain</keyword>
<comment type="caution">
    <text evidence="7">The sequence shown here is derived from an EMBL/GenBank/DDBJ whole genome shotgun (WGS) entry which is preliminary data.</text>
</comment>
<dbReference type="InterPro" id="IPR013098">
    <property type="entry name" value="Ig_I-set"/>
</dbReference>
<feature type="region of interest" description="Disordered" evidence="5">
    <location>
        <begin position="510"/>
        <end position="595"/>
    </location>
</feature>
<evidence type="ECO:0000259" key="6">
    <source>
        <dbReference type="PROSITE" id="PS50835"/>
    </source>
</evidence>
<dbReference type="PANTHER" id="PTHR12231">
    <property type="entry name" value="CTX-RELATED TYPE I TRANSMEMBRANE PROTEIN"/>
    <property type="match status" value="1"/>
</dbReference>
<dbReference type="InterPro" id="IPR003598">
    <property type="entry name" value="Ig_sub2"/>
</dbReference>
<evidence type="ECO:0000256" key="5">
    <source>
        <dbReference type="SAM" id="MobiDB-lite"/>
    </source>
</evidence>
<feature type="compositionally biased region" description="Low complexity" evidence="5">
    <location>
        <begin position="510"/>
        <end position="525"/>
    </location>
</feature>
<dbReference type="Pfam" id="PF07686">
    <property type="entry name" value="V-set"/>
    <property type="match status" value="1"/>
</dbReference>
<keyword evidence="3" id="KW-1015">Disulfide bond</keyword>
<proteinExistence type="predicted"/>
<evidence type="ECO:0000256" key="3">
    <source>
        <dbReference type="ARBA" id="ARBA00023157"/>
    </source>
</evidence>
<dbReference type="PANTHER" id="PTHR12231:SF253">
    <property type="entry name" value="DPR-INTERACTING PROTEIN ETA, ISOFORM B-RELATED"/>
    <property type="match status" value="1"/>
</dbReference>
<keyword evidence="1" id="KW-0732">Signal</keyword>
<dbReference type="EMBL" id="VSWD01000007">
    <property type="protein sequence ID" value="KAK3097536.1"/>
    <property type="molecule type" value="Genomic_DNA"/>
</dbReference>
<dbReference type="SMART" id="SM00408">
    <property type="entry name" value="IGc2"/>
    <property type="match status" value="5"/>
</dbReference>
<feature type="domain" description="Ig-like" evidence="6">
    <location>
        <begin position="324"/>
        <end position="405"/>
    </location>
</feature>
<organism evidence="7 8">
    <name type="scientific">Pinctada imbricata</name>
    <name type="common">Atlantic pearl-oyster</name>
    <name type="synonym">Pinctada martensii</name>
    <dbReference type="NCBI Taxonomy" id="66713"/>
    <lineage>
        <taxon>Eukaryota</taxon>
        <taxon>Metazoa</taxon>
        <taxon>Spiralia</taxon>
        <taxon>Lophotrochozoa</taxon>
        <taxon>Mollusca</taxon>
        <taxon>Bivalvia</taxon>
        <taxon>Autobranchia</taxon>
        <taxon>Pteriomorphia</taxon>
        <taxon>Pterioida</taxon>
        <taxon>Pterioidea</taxon>
        <taxon>Pteriidae</taxon>
        <taxon>Pinctada</taxon>
    </lineage>
</organism>
<feature type="domain" description="Ig-like" evidence="6">
    <location>
        <begin position="132"/>
        <end position="220"/>
    </location>
</feature>
<dbReference type="SMART" id="SM00409">
    <property type="entry name" value="IG"/>
    <property type="match status" value="5"/>
</dbReference>
<dbReference type="InterPro" id="IPR051170">
    <property type="entry name" value="Neural/epithelial_adhesion"/>
</dbReference>
<keyword evidence="8" id="KW-1185">Reference proteome</keyword>
<dbReference type="Proteomes" id="UP001186944">
    <property type="component" value="Unassembled WGS sequence"/>
</dbReference>
<sequence>MMTYYYLQRDRQILKFNVSNANCRRPILNTKGQDLDTNPVTISESGGATVILPCVVRNMPMWERVLWLGPINDYLFADQQKYTTDARITLSKRDRDDYSLQIANVTALDEGVYKCNVGYLKKEITLKVVVSPKILNPKTNKSIAVYEGDKVLLSCTVVGTPQPNITWHRETRNEFGTFVREQLSATGSQLVIYNIERESAGSYICEASNGILPNTQRFINIDVYYEPLAIATASKISQTFGAEIILECIVESNPKPELRWIKDGDEVNNTGRFSTQVIDEGEEFTYHLRIAKLESTDFGRYSCVAENMRGNSSATITLESLDFIRIDSITKDLKAVESETLELSCKASGHPSPTVTWKKYTTKGTLKDVAKGSQLKLKEVNRKDSGVYLCQASNNNTTPVTKNLTLEVEFPPEVSIQPLVKVHKGKEAVVRCVITSNPEPEIMYWSSNDGENKTFEHTMEIKKKKKYTWEVVMRIVEVDTDTFGEYECFAENDHGSTKEILEIVDAATTTTSTTTTTAPTTSSKTTEIKMNKTPKPGTIKEEKPKYKPLVTPSPLEEKSTSRPLNDSSDKSREKNVISTDNKVEPGSVSGSKDPNSGQKLCFSLFNYFIILLVITIKS</sequence>
<dbReference type="Gene3D" id="2.60.40.10">
    <property type="entry name" value="Immunoglobulins"/>
    <property type="match status" value="5"/>
</dbReference>
<dbReference type="SMART" id="SM00406">
    <property type="entry name" value="IGv"/>
    <property type="match status" value="2"/>
</dbReference>
<dbReference type="PROSITE" id="PS50835">
    <property type="entry name" value="IG_LIKE"/>
    <property type="match status" value="5"/>
</dbReference>
<evidence type="ECO:0000256" key="4">
    <source>
        <dbReference type="ARBA" id="ARBA00023319"/>
    </source>
</evidence>
<keyword evidence="2" id="KW-0677">Repeat</keyword>
<dbReference type="InterPro" id="IPR007110">
    <property type="entry name" value="Ig-like_dom"/>
</dbReference>
<dbReference type="SUPFAM" id="SSF48726">
    <property type="entry name" value="Immunoglobulin"/>
    <property type="match status" value="5"/>
</dbReference>
<dbReference type="InterPro" id="IPR013783">
    <property type="entry name" value="Ig-like_fold"/>
</dbReference>
<evidence type="ECO:0000256" key="2">
    <source>
        <dbReference type="ARBA" id="ARBA00022737"/>
    </source>
</evidence>
<dbReference type="Pfam" id="PF13927">
    <property type="entry name" value="Ig_3"/>
    <property type="match status" value="3"/>
</dbReference>
<dbReference type="InterPro" id="IPR003599">
    <property type="entry name" value="Ig_sub"/>
</dbReference>
<protein>
    <recommendedName>
        <fullName evidence="6">Ig-like domain-containing protein</fullName>
    </recommendedName>
</protein>
<feature type="domain" description="Ig-like" evidence="6">
    <location>
        <begin position="26"/>
        <end position="125"/>
    </location>
</feature>
<evidence type="ECO:0000313" key="8">
    <source>
        <dbReference type="Proteomes" id="UP001186944"/>
    </source>
</evidence>
<evidence type="ECO:0000256" key="1">
    <source>
        <dbReference type="ARBA" id="ARBA00022729"/>
    </source>
</evidence>
<feature type="domain" description="Ig-like" evidence="6">
    <location>
        <begin position="227"/>
        <end position="317"/>
    </location>
</feature>
<evidence type="ECO:0000313" key="7">
    <source>
        <dbReference type="EMBL" id="KAK3097536.1"/>
    </source>
</evidence>
<dbReference type="AlphaFoldDB" id="A0AA88Y492"/>
<name>A0AA88Y492_PINIB</name>